<protein>
    <recommendedName>
        <fullName evidence="3">C6 transcription factor</fullName>
    </recommendedName>
</protein>
<evidence type="ECO:0000313" key="1">
    <source>
        <dbReference type="EMBL" id="KAL0568473.1"/>
    </source>
</evidence>
<dbReference type="Proteomes" id="UP001465976">
    <property type="component" value="Unassembled WGS sequence"/>
</dbReference>
<comment type="caution">
    <text evidence="1">The sequence shown here is derived from an EMBL/GenBank/DDBJ whole genome shotgun (WGS) entry which is preliminary data.</text>
</comment>
<keyword evidence="2" id="KW-1185">Reference proteome</keyword>
<gene>
    <name evidence="1" type="ORF">V5O48_013505</name>
</gene>
<proteinExistence type="predicted"/>
<sequence>MHALLAVAAQHTHLLLGLNSANADLDYHGLAVAHKNHVLQSLPAVTDPDIHLLLISFLCVLEYADTSGRDIFSLISTFFSSFHGRFFIGKPSTSIGLYDRRHPGQPLKINIRHTTESDRQLQFLFPKSLHHIHLPASEYAWPDPEEVQDPAISEAYREAVEALHGSWHLFQRQGSEMAAAVSWFARFTEEFYHFLVVERKQRALVLLYHYCTMLNWLVERDPPCWWASGQTGLASYLGSVWSLLEERWRMRINMATTLDLQIQLPPVEESPTAAFLL</sequence>
<name>A0ABR3EZZ3_9AGAR</name>
<organism evidence="1 2">
    <name type="scientific">Marasmius crinis-equi</name>
    <dbReference type="NCBI Taxonomy" id="585013"/>
    <lineage>
        <taxon>Eukaryota</taxon>
        <taxon>Fungi</taxon>
        <taxon>Dikarya</taxon>
        <taxon>Basidiomycota</taxon>
        <taxon>Agaricomycotina</taxon>
        <taxon>Agaricomycetes</taxon>
        <taxon>Agaricomycetidae</taxon>
        <taxon>Agaricales</taxon>
        <taxon>Marasmiineae</taxon>
        <taxon>Marasmiaceae</taxon>
        <taxon>Marasmius</taxon>
    </lineage>
</organism>
<reference evidence="1 2" key="1">
    <citation type="submission" date="2024-02" db="EMBL/GenBank/DDBJ databases">
        <title>A draft genome for the cacao thread blight pathogen Marasmius crinis-equi.</title>
        <authorList>
            <person name="Cohen S.P."/>
            <person name="Baruah I.K."/>
            <person name="Amoako-Attah I."/>
            <person name="Bukari Y."/>
            <person name="Meinhardt L.W."/>
            <person name="Bailey B.A."/>
        </authorList>
    </citation>
    <scope>NUCLEOTIDE SEQUENCE [LARGE SCALE GENOMIC DNA]</scope>
    <source>
        <strain evidence="1 2">GH-76</strain>
    </source>
</reference>
<evidence type="ECO:0000313" key="2">
    <source>
        <dbReference type="Proteomes" id="UP001465976"/>
    </source>
</evidence>
<dbReference type="EMBL" id="JBAHYK010001330">
    <property type="protein sequence ID" value="KAL0568473.1"/>
    <property type="molecule type" value="Genomic_DNA"/>
</dbReference>
<accession>A0ABR3EZZ3</accession>
<evidence type="ECO:0008006" key="3">
    <source>
        <dbReference type="Google" id="ProtNLM"/>
    </source>
</evidence>